<dbReference type="InterPro" id="IPR004926">
    <property type="entry name" value="LEA_3a"/>
</dbReference>
<accession>A0A2N9J6D4</accession>
<dbReference type="EMBL" id="OIVN01006429">
    <property type="protein sequence ID" value="SPD32976.1"/>
    <property type="molecule type" value="Genomic_DNA"/>
</dbReference>
<dbReference type="AlphaFoldDB" id="A0A2N9J6D4"/>
<gene>
    <name evidence="1" type="ORF">FSB_LOCUS60858</name>
</gene>
<proteinExistence type="predicted"/>
<dbReference type="PANTHER" id="PTHR35109">
    <property type="entry name" value="GLUTAMATE RACEMASE"/>
    <property type="match status" value="1"/>
</dbReference>
<reference evidence="1" key="1">
    <citation type="submission" date="2018-02" db="EMBL/GenBank/DDBJ databases">
        <authorList>
            <person name="Cohen D.B."/>
            <person name="Kent A.D."/>
        </authorList>
    </citation>
    <scope>NUCLEOTIDE SEQUENCE</scope>
</reference>
<protein>
    <submittedName>
        <fullName evidence="1">Uncharacterized protein</fullName>
    </submittedName>
</protein>
<dbReference type="PANTHER" id="PTHR35109:SF1">
    <property type="entry name" value="GLUTAMATE RACEMASE"/>
    <property type="match status" value="1"/>
</dbReference>
<organism evidence="1">
    <name type="scientific">Fagus sylvatica</name>
    <name type="common">Beechnut</name>
    <dbReference type="NCBI Taxonomy" id="28930"/>
    <lineage>
        <taxon>Eukaryota</taxon>
        <taxon>Viridiplantae</taxon>
        <taxon>Streptophyta</taxon>
        <taxon>Embryophyta</taxon>
        <taxon>Tracheophyta</taxon>
        <taxon>Spermatophyta</taxon>
        <taxon>Magnoliopsida</taxon>
        <taxon>eudicotyledons</taxon>
        <taxon>Gunneridae</taxon>
        <taxon>Pentapetalae</taxon>
        <taxon>rosids</taxon>
        <taxon>fabids</taxon>
        <taxon>Fagales</taxon>
        <taxon>Fagaceae</taxon>
        <taxon>Fagus</taxon>
    </lineage>
</organism>
<name>A0A2N9J6D4_FAGSY</name>
<evidence type="ECO:0000313" key="1">
    <source>
        <dbReference type="EMBL" id="SPD32976.1"/>
    </source>
</evidence>
<sequence>MPKTKILLLREAKRVERHFSKLAEAHRSVKSKKAITGGKIDDSSCWVPHPRTGIYFPQGHEWVIDDVREGAASFNQTYWLREVDDVEKPDPNINPPDHLHPNL</sequence>
<dbReference type="Pfam" id="PF03242">
    <property type="entry name" value="LEA_3a"/>
    <property type="match status" value="1"/>
</dbReference>